<dbReference type="EMBL" id="JAVRIF010000003">
    <property type="protein sequence ID" value="MDT0603414.1"/>
    <property type="molecule type" value="Genomic_DNA"/>
</dbReference>
<evidence type="ECO:0000313" key="4">
    <source>
        <dbReference type="Proteomes" id="UP001266357"/>
    </source>
</evidence>
<evidence type="ECO:0000259" key="2">
    <source>
        <dbReference type="Pfam" id="PF07589"/>
    </source>
</evidence>
<keyword evidence="1" id="KW-0732">Signal</keyword>
<protein>
    <submittedName>
        <fullName evidence="3">NF038122 family metalloprotease</fullName>
    </submittedName>
</protein>
<accession>A0ABU2ZZR2</accession>
<dbReference type="GO" id="GO:0008237">
    <property type="term" value="F:metallopeptidase activity"/>
    <property type="evidence" value="ECO:0007669"/>
    <property type="project" value="UniProtKB-KW"/>
</dbReference>
<organism evidence="3 4">
    <name type="scientific">Thalassotalea castellviae</name>
    <dbReference type="NCBI Taxonomy" id="3075612"/>
    <lineage>
        <taxon>Bacteria</taxon>
        <taxon>Pseudomonadati</taxon>
        <taxon>Pseudomonadota</taxon>
        <taxon>Gammaproteobacteria</taxon>
        <taxon>Alteromonadales</taxon>
        <taxon>Colwelliaceae</taxon>
        <taxon>Thalassotalea</taxon>
    </lineage>
</organism>
<dbReference type="Pfam" id="PF07589">
    <property type="entry name" value="PEP-CTERM"/>
    <property type="match status" value="1"/>
</dbReference>
<name>A0ABU2ZZR2_9GAMM</name>
<feature type="signal peptide" evidence="1">
    <location>
        <begin position="1"/>
        <end position="25"/>
    </location>
</feature>
<proteinExistence type="predicted"/>
<evidence type="ECO:0000256" key="1">
    <source>
        <dbReference type="SAM" id="SignalP"/>
    </source>
</evidence>
<feature type="domain" description="Ice-binding protein C-terminal" evidence="2">
    <location>
        <begin position="346"/>
        <end position="369"/>
    </location>
</feature>
<dbReference type="InterPro" id="IPR024079">
    <property type="entry name" value="MetalloPept_cat_dom_sf"/>
</dbReference>
<keyword evidence="3" id="KW-0378">Hydrolase</keyword>
<dbReference type="RefSeq" id="WP_311579525.1">
    <property type="nucleotide sequence ID" value="NZ_JAVRIF010000003.1"/>
</dbReference>
<dbReference type="InterPro" id="IPR013424">
    <property type="entry name" value="Ice-binding_C"/>
</dbReference>
<sequence length="372" mass="39898">MFTSKTSLLTGAVLSAMLATSTANATTIALDYEPSQFADTKGQQALAGFQQAASFWESMFTDSVTVNLTIAFDSLGETTLGGTSSTYSLQSYHDTAYKMIDDATSVGDQIATNNLQCAPQGEPMCGMTFLDTEQDINGNDITEHDADGSNDNFFLDMTQANAKALGFTTDLFGNPFSNSDAYIVFSNTFAFDFDPSDGIDSDKWDFVGVAIHEIGHALGFVSGVDVYDRYNDNDPNSDYAFDLDNYAIAATLDLFRYSEESYQVSAGVKDFRAGGNSYFSIDGGATNLAPMSTGIVTGDGNQASHWKDHLDIGALDPTAAPGEFVDVTGYDLLAFDVIGWDLRTATVPEPSTIALFGLATLGLVASRRRKIK</sequence>
<keyword evidence="4" id="KW-1185">Reference proteome</keyword>
<feature type="chain" id="PRO_5047219156" evidence="1">
    <location>
        <begin position="26"/>
        <end position="372"/>
    </location>
</feature>
<gene>
    <name evidence="3" type="ORF">RM573_07375</name>
</gene>
<comment type="caution">
    <text evidence="3">The sequence shown here is derived from an EMBL/GenBank/DDBJ whole genome shotgun (WGS) entry which is preliminary data.</text>
</comment>
<dbReference type="Proteomes" id="UP001266357">
    <property type="component" value="Unassembled WGS sequence"/>
</dbReference>
<dbReference type="NCBIfam" id="TIGR02595">
    <property type="entry name" value="PEP_CTERM"/>
    <property type="match status" value="1"/>
</dbReference>
<evidence type="ECO:0000313" key="3">
    <source>
        <dbReference type="EMBL" id="MDT0603414.1"/>
    </source>
</evidence>
<keyword evidence="3" id="KW-0482">Metalloprotease</keyword>
<dbReference type="SUPFAM" id="SSF55486">
    <property type="entry name" value="Metalloproteases ('zincins'), catalytic domain"/>
    <property type="match status" value="1"/>
</dbReference>
<dbReference type="NCBIfam" id="NF038122">
    <property type="entry name" value="metallo_LGF"/>
    <property type="match status" value="1"/>
</dbReference>
<keyword evidence="3" id="KW-0645">Protease</keyword>
<dbReference type="Gene3D" id="3.40.390.10">
    <property type="entry name" value="Collagenase (Catalytic Domain)"/>
    <property type="match status" value="1"/>
</dbReference>
<reference evidence="3 4" key="1">
    <citation type="submission" date="2023-09" db="EMBL/GenBank/DDBJ databases">
        <authorList>
            <person name="Rey-Velasco X."/>
        </authorList>
    </citation>
    <scope>NUCLEOTIDE SEQUENCE [LARGE SCALE GENOMIC DNA]</scope>
    <source>
        <strain evidence="3 4">W431</strain>
    </source>
</reference>